<evidence type="ECO:0000313" key="3">
    <source>
        <dbReference type="Proteomes" id="UP001213000"/>
    </source>
</evidence>
<dbReference type="PANTHER" id="PTHR24559">
    <property type="entry name" value="TRANSPOSON TY3-I GAG-POL POLYPROTEIN"/>
    <property type="match status" value="1"/>
</dbReference>
<proteinExistence type="predicted"/>
<dbReference type="InterPro" id="IPR043128">
    <property type="entry name" value="Rev_trsase/Diguanyl_cyclase"/>
</dbReference>
<sequence length="167" mass="19596">MASPFFFIGKKDRRLQPCQDYHHLNNYTVKNAYPIPLISALFNKLKGAKWFTKFDIRDGYNNIRIRKGDEWKGAFKTPHGLFEPTVMFFGMCNSPATFQAFMDSMFGHLVKQGGVIVYMDNILIYAANRQELDRLTKEVLKILRKNDLYLRPRNVNLRNNELNILEQ</sequence>
<evidence type="ECO:0000313" key="2">
    <source>
        <dbReference type="EMBL" id="KAJ3576608.1"/>
    </source>
</evidence>
<dbReference type="InterPro" id="IPR000477">
    <property type="entry name" value="RT_dom"/>
</dbReference>
<keyword evidence="3" id="KW-1185">Reference proteome</keyword>
<dbReference type="Proteomes" id="UP001213000">
    <property type="component" value="Unassembled WGS sequence"/>
</dbReference>
<evidence type="ECO:0000259" key="1">
    <source>
        <dbReference type="PROSITE" id="PS50878"/>
    </source>
</evidence>
<dbReference type="SUPFAM" id="SSF56672">
    <property type="entry name" value="DNA/RNA polymerases"/>
    <property type="match status" value="1"/>
</dbReference>
<organism evidence="2 3">
    <name type="scientific">Leucocoprinus birnbaumii</name>
    <dbReference type="NCBI Taxonomy" id="56174"/>
    <lineage>
        <taxon>Eukaryota</taxon>
        <taxon>Fungi</taxon>
        <taxon>Dikarya</taxon>
        <taxon>Basidiomycota</taxon>
        <taxon>Agaricomycotina</taxon>
        <taxon>Agaricomycetes</taxon>
        <taxon>Agaricomycetidae</taxon>
        <taxon>Agaricales</taxon>
        <taxon>Agaricineae</taxon>
        <taxon>Agaricaceae</taxon>
        <taxon>Leucocoprinus</taxon>
    </lineage>
</organism>
<gene>
    <name evidence="2" type="ORF">NP233_g308</name>
</gene>
<dbReference type="CDD" id="cd01647">
    <property type="entry name" value="RT_LTR"/>
    <property type="match status" value="1"/>
</dbReference>
<reference evidence="2" key="1">
    <citation type="submission" date="2022-07" db="EMBL/GenBank/DDBJ databases">
        <title>Genome Sequence of Leucocoprinus birnbaumii.</title>
        <authorList>
            <person name="Buettner E."/>
        </authorList>
    </citation>
    <scope>NUCLEOTIDE SEQUENCE</scope>
    <source>
        <strain evidence="2">VT141</strain>
    </source>
</reference>
<dbReference type="InterPro" id="IPR053134">
    <property type="entry name" value="RNA-dir_DNA_polymerase"/>
</dbReference>
<name>A0AAD5W2D6_9AGAR</name>
<dbReference type="PROSITE" id="PS50878">
    <property type="entry name" value="RT_POL"/>
    <property type="match status" value="1"/>
</dbReference>
<dbReference type="Gene3D" id="3.30.70.270">
    <property type="match status" value="1"/>
</dbReference>
<dbReference type="PANTHER" id="PTHR24559:SF440">
    <property type="entry name" value="RIBONUCLEASE H"/>
    <property type="match status" value="1"/>
</dbReference>
<accession>A0AAD5W2D6</accession>
<dbReference type="EMBL" id="JANIEX010000008">
    <property type="protein sequence ID" value="KAJ3576608.1"/>
    <property type="molecule type" value="Genomic_DNA"/>
</dbReference>
<dbReference type="Pfam" id="PF00078">
    <property type="entry name" value="RVT_1"/>
    <property type="match status" value="1"/>
</dbReference>
<feature type="domain" description="Reverse transcriptase" evidence="1">
    <location>
        <begin position="1"/>
        <end position="167"/>
    </location>
</feature>
<protein>
    <recommendedName>
        <fullName evidence="1">Reverse transcriptase domain-containing protein</fullName>
    </recommendedName>
</protein>
<dbReference type="AlphaFoldDB" id="A0AAD5W2D6"/>
<comment type="caution">
    <text evidence="2">The sequence shown here is derived from an EMBL/GenBank/DDBJ whole genome shotgun (WGS) entry which is preliminary data.</text>
</comment>
<dbReference type="InterPro" id="IPR043502">
    <property type="entry name" value="DNA/RNA_pol_sf"/>
</dbReference>